<name>A0AA88X7S9_9ASTE</name>
<sequence length="268" mass="30420">MNPRNPNWKSCAFNGFNQKQLLIHGGHSVGDLRSPELQRPQRPQALQQWGVDRHTLGKELPQAQEERRGRIARWVDVVVLVSQLGNIGFAAECQFLRLDMGSIKISHCELNLLHYGRYSASGIAEGLSAAPRHFKGLSLPSAVKGGLKLTRRDVWLLILHLFCSAEQKDCVADAFFPLFDRAAMALHGYYSFQVDKTSAHISKFYEYFLWALFLECHLTEIHILPLVIEVNSNPDNFGRLSDSCQVSFYVKVIFYHSNILEALMYTAL</sequence>
<protein>
    <submittedName>
        <fullName evidence="1">Uncharacterized protein</fullName>
    </submittedName>
</protein>
<dbReference type="EMBL" id="JAVXUP010000042">
    <property type="protein sequence ID" value="KAK3041111.1"/>
    <property type="molecule type" value="Genomic_DNA"/>
</dbReference>
<organism evidence="1 2">
    <name type="scientific">Escallonia herrerae</name>
    <dbReference type="NCBI Taxonomy" id="1293975"/>
    <lineage>
        <taxon>Eukaryota</taxon>
        <taxon>Viridiplantae</taxon>
        <taxon>Streptophyta</taxon>
        <taxon>Embryophyta</taxon>
        <taxon>Tracheophyta</taxon>
        <taxon>Spermatophyta</taxon>
        <taxon>Magnoliopsida</taxon>
        <taxon>eudicotyledons</taxon>
        <taxon>Gunneridae</taxon>
        <taxon>Pentapetalae</taxon>
        <taxon>asterids</taxon>
        <taxon>campanulids</taxon>
        <taxon>Escalloniales</taxon>
        <taxon>Escalloniaceae</taxon>
        <taxon>Escallonia</taxon>
    </lineage>
</organism>
<evidence type="ECO:0000313" key="1">
    <source>
        <dbReference type="EMBL" id="KAK3041111.1"/>
    </source>
</evidence>
<reference evidence="1" key="1">
    <citation type="submission" date="2022-12" db="EMBL/GenBank/DDBJ databases">
        <title>Draft genome assemblies for two species of Escallonia (Escalloniales).</title>
        <authorList>
            <person name="Chanderbali A."/>
            <person name="Dervinis C."/>
            <person name="Anghel I."/>
            <person name="Soltis D."/>
            <person name="Soltis P."/>
            <person name="Zapata F."/>
        </authorList>
    </citation>
    <scope>NUCLEOTIDE SEQUENCE</scope>
    <source>
        <strain evidence="1">UCBG64.0493</strain>
        <tissue evidence="1">Leaf</tissue>
    </source>
</reference>
<evidence type="ECO:0000313" key="2">
    <source>
        <dbReference type="Proteomes" id="UP001188597"/>
    </source>
</evidence>
<dbReference type="Proteomes" id="UP001188597">
    <property type="component" value="Unassembled WGS sequence"/>
</dbReference>
<gene>
    <name evidence="1" type="ORF">RJ639_026908</name>
</gene>
<dbReference type="AlphaFoldDB" id="A0AA88X7S9"/>
<keyword evidence="2" id="KW-1185">Reference proteome</keyword>
<accession>A0AA88X7S9</accession>
<proteinExistence type="predicted"/>
<comment type="caution">
    <text evidence="1">The sequence shown here is derived from an EMBL/GenBank/DDBJ whole genome shotgun (WGS) entry which is preliminary data.</text>
</comment>